<dbReference type="AlphaFoldDB" id="A0A0L7M2V5"/>
<dbReference type="KEGG" id="pfd:PFDG_03379"/>
<gene>
    <name evidence="1" type="ORF">PFDG_03379</name>
</gene>
<protein>
    <submittedName>
        <fullName evidence="1">Uncharacterized protein</fullName>
    </submittedName>
</protein>
<evidence type="ECO:0000313" key="2">
    <source>
        <dbReference type="Proteomes" id="UP000054282"/>
    </source>
</evidence>
<proteinExistence type="predicted"/>
<reference evidence="2" key="1">
    <citation type="submission" date="2006-09" db="EMBL/GenBank/DDBJ databases">
        <title>Annotation of Plasmodium falciparum Dd2.</title>
        <authorList>
            <consortium name="The Broad Institute Genome Sequencing Platform"/>
            <person name="Volkman S.K."/>
            <person name="Neafsey D.E."/>
            <person name="Dash A.P."/>
            <person name="Chitnis C.E."/>
            <person name="Hartl D.L."/>
            <person name="Young S.K."/>
            <person name="Zeng Q."/>
            <person name="Koehrsen M."/>
            <person name="Alvarado L."/>
            <person name="Berlin A."/>
            <person name="Borenstein D."/>
            <person name="Chapman S.B."/>
            <person name="Chen Z."/>
            <person name="Engels R."/>
            <person name="Freedman E."/>
            <person name="Gellesch M."/>
            <person name="Goldberg J."/>
            <person name="Griggs A."/>
            <person name="Gujja S."/>
            <person name="Heilman E.R."/>
            <person name="Heiman D.I."/>
            <person name="Howarth C."/>
            <person name="Jen D."/>
            <person name="Larson L."/>
            <person name="Mehta T."/>
            <person name="Neiman D."/>
            <person name="Park D."/>
            <person name="Pearson M."/>
            <person name="Roberts A."/>
            <person name="Saif S."/>
            <person name="Shea T."/>
            <person name="Shenoy N."/>
            <person name="Sisk P."/>
            <person name="Stolte C."/>
            <person name="Sykes S."/>
            <person name="Walk T."/>
            <person name="White J."/>
            <person name="Yandava C."/>
            <person name="Haas B."/>
            <person name="Henn M.R."/>
            <person name="Nusbaum C."/>
            <person name="Birren B."/>
        </authorList>
    </citation>
    <scope>NUCLEOTIDE SEQUENCE [LARGE SCALE GENOMIC DNA]</scope>
</reference>
<accession>A0A0L7M2V5</accession>
<reference evidence="2" key="2">
    <citation type="submission" date="2006-09" db="EMBL/GenBank/DDBJ databases">
        <title>The genome sequence of Plasmodium falciparum Dd2.</title>
        <authorList>
            <consortium name="The Broad Institute Genome Sequencing Platform"/>
            <person name="Birren B."/>
            <person name="Lander E."/>
            <person name="Galagan J."/>
            <person name="Nusbaum C."/>
            <person name="Devon K."/>
            <person name="Henn M."/>
            <person name="Jaffe D."/>
            <person name="Butler J."/>
            <person name="Alvarez P."/>
            <person name="Gnerre S."/>
            <person name="Grabherr M."/>
            <person name="Kleber M."/>
            <person name="Mauceli E."/>
            <person name="Brockman W."/>
            <person name="MacCallum I.A."/>
            <person name="Rounsley S."/>
            <person name="Young S."/>
            <person name="LaButti K."/>
            <person name="Pushparaj V."/>
            <person name="DeCaprio D."/>
            <person name="Crawford M."/>
            <person name="Koehrsen M."/>
            <person name="Engels R."/>
            <person name="Montgomery P."/>
            <person name="Pearson M."/>
            <person name="Howarth C."/>
            <person name="Larson L."/>
            <person name="Luoma S."/>
            <person name="White J."/>
            <person name="Kodira C."/>
            <person name="Zeng Q."/>
            <person name="O'Leary S."/>
            <person name="Yandava C."/>
            <person name="Alvarado L."/>
            <person name="Wirth D."/>
            <person name="Volkman S."/>
            <person name="Hartl D."/>
        </authorList>
    </citation>
    <scope>NUCLEOTIDE SEQUENCE [LARGE SCALE GENOMIC DNA]</scope>
</reference>
<dbReference type="EMBL" id="DS016480">
    <property type="protein sequence ID" value="KOB87199.1"/>
    <property type="molecule type" value="Genomic_DNA"/>
</dbReference>
<sequence>MKNKNIHPPEENTQSGKLKRKIIFFENEQNKTKCRKLNNEKQYYNNEYKYNEAKRSTRYINKLMKKKAIFILLNLKRSIERIFDEDEEKQTIFKKK</sequence>
<organism evidence="1 2">
    <name type="scientific">Plasmodium falciparum (isolate Dd2)</name>
    <dbReference type="NCBI Taxonomy" id="57267"/>
    <lineage>
        <taxon>Eukaryota</taxon>
        <taxon>Sar</taxon>
        <taxon>Alveolata</taxon>
        <taxon>Apicomplexa</taxon>
        <taxon>Aconoidasida</taxon>
        <taxon>Haemosporida</taxon>
        <taxon>Plasmodiidae</taxon>
        <taxon>Plasmodium</taxon>
        <taxon>Plasmodium (Laverania)</taxon>
    </lineage>
</organism>
<name>A0A0L7M2V5_PLAF4</name>
<evidence type="ECO:0000313" key="1">
    <source>
        <dbReference type="EMBL" id="KOB87199.1"/>
    </source>
</evidence>
<dbReference type="Proteomes" id="UP000054282">
    <property type="component" value="Unassembled WGS sequence"/>
</dbReference>